<dbReference type="InterPro" id="IPR003593">
    <property type="entry name" value="AAA+_ATPase"/>
</dbReference>
<dbReference type="InterPro" id="IPR027417">
    <property type="entry name" value="P-loop_NTPase"/>
</dbReference>
<dbReference type="EMBL" id="QDKL01000002">
    <property type="protein sequence ID" value="RZF21298.1"/>
    <property type="molecule type" value="Genomic_DNA"/>
</dbReference>
<dbReference type="Pfam" id="PF00437">
    <property type="entry name" value="T2SSE"/>
    <property type="match status" value="1"/>
</dbReference>
<evidence type="ECO:0000259" key="2">
    <source>
        <dbReference type="PROSITE" id="PS00662"/>
    </source>
</evidence>
<accession>A0ABY0IEC0</accession>
<protein>
    <submittedName>
        <fullName evidence="3">PilT/PilU family type 4a pilus ATPase</fullName>
    </submittedName>
</protein>
<dbReference type="SUPFAM" id="SSF52540">
    <property type="entry name" value="P-loop containing nucleoside triphosphate hydrolases"/>
    <property type="match status" value="1"/>
</dbReference>
<comment type="caution">
    <text evidence="3">The sequence shown here is derived from an EMBL/GenBank/DDBJ whole genome shotgun (WGS) entry which is preliminary data.</text>
</comment>
<dbReference type="Gene3D" id="3.40.50.300">
    <property type="entry name" value="P-loop containing nucleotide triphosphate hydrolases"/>
    <property type="match status" value="1"/>
</dbReference>
<comment type="similarity">
    <text evidence="1">Belongs to the GSP E family.</text>
</comment>
<feature type="domain" description="Bacterial type II secretion system protein E" evidence="2">
    <location>
        <begin position="200"/>
        <end position="214"/>
    </location>
</feature>
<dbReference type="PANTHER" id="PTHR30486:SF12">
    <property type="entry name" value="TYPE IV PILUS ATPASE PILU"/>
    <property type="match status" value="1"/>
</dbReference>
<sequence>MGFEFSHFKSLVNVAIDNNASDIHIRAEETPCFRINGDMVSVKSNKTLTTESVLDILRLLTKDNKQIGNLEDIKDLDGAVDFEDICRLRFNYFRYNNKNGIVLRVVKKEIPSFKELGLSDSLKQIIRAKRGLILVTGATGSGKSTTLASMIDYINSKRAKHIITIEDPIEFIHTQKKSRITQREVGIDTENFEDGLKFALRQDPDIILLGELRDQKSVEIALKAAETGHLVLATVHTTDAISTISRIISMFSSDEQTEARKRLSDALYSTISQRMIKSKKSPNGVRVAQEIMVTGPGVKECIRGDEPIDRILSIIENGGTNSGDIPCESFDQAIFTLLERGYITEEDASKEVRSAGDFMRKLMLTK</sequence>
<dbReference type="InterPro" id="IPR001482">
    <property type="entry name" value="T2SS/T4SS_dom"/>
</dbReference>
<dbReference type="Proteomes" id="UP000443582">
    <property type="component" value="Unassembled WGS sequence"/>
</dbReference>
<dbReference type="PANTHER" id="PTHR30486">
    <property type="entry name" value="TWITCHING MOTILITY PROTEIN PILT"/>
    <property type="match status" value="1"/>
</dbReference>
<dbReference type="RefSeq" id="WP_114706366.1">
    <property type="nucleotide sequence ID" value="NZ_QDKL01000002.1"/>
</dbReference>
<dbReference type="InterPro" id="IPR050921">
    <property type="entry name" value="T4SS_GSP_E_ATPase"/>
</dbReference>
<dbReference type="Gene3D" id="3.30.450.90">
    <property type="match status" value="1"/>
</dbReference>
<dbReference type="SMART" id="SM00382">
    <property type="entry name" value="AAA"/>
    <property type="match status" value="1"/>
</dbReference>
<dbReference type="InterPro" id="IPR006321">
    <property type="entry name" value="PilT/PilU"/>
</dbReference>
<name>A0ABY0IEC0_9BACT</name>
<evidence type="ECO:0000256" key="1">
    <source>
        <dbReference type="ARBA" id="ARBA00006611"/>
    </source>
</evidence>
<evidence type="ECO:0000313" key="4">
    <source>
        <dbReference type="Proteomes" id="UP000443582"/>
    </source>
</evidence>
<gene>
    <name evidence="3" type="ORF">DAY19_06330</name>
</gene>
<keyword evidence="4" id="KW-1185">Reference proteome</keyword>
<proteinExistence type="inferred from homology"/>
<dbReference type="CDD" id="cd01131">
    <property type="entry name" value="PilT"/>
    <property type="match status" value="1"/>
</dbReference>
<dbReference type="NCBIfam" id="TIGR01420">
    <property type="entry name" value="pilT_fam"/>
    <property type="match status" value="1"/>
</dbReference>
<evidence type="ECO:0000313" key="3">
    <source>
        <dbReference type="EMBL" id="RZF21298.1"/>
    </source>
</evidence>
<dbReference type="PROSITE" id="PS00662">
    <property type="entry name" value="T2SP_E"/>
    <property type="match status" value="1"/>
</dbReference>
<reference evidence="4" key="1">
    <citation type="journal article" date="2019" name="Int. J. Syst. Evol. Microbiol.">
        <title>Halobacteriovorax valvorus sp. nov., a novel prokaryotic predator isolated from coastal seawater of China.</title>
        <authorList>
            <person name="Chen M.-X."/>
        </authorList>
    </citation>
    <scope>NUCLEOTIDE SEQUENCE [LARGE SCALE GENOMIC DNA]</scope>
    <source>
        <strain evidence="4">BL9</strain>
    </source>
</reference>
<organism evidence="3 4">
    <name type="scientific">Halobacteriovorax vibrionivorans</name>
    <dbReference type="NCBI Taxonomy" id="2152716"/>
    <lineage>
        <taxon>Bacteria</taxon>
        <taxon>Pseudomonadati</taxon>
        <taxon>Bdellovibrionota</taxon>
        <taxon>Bacteriovoracia</taxon>
        <taxon>Bacteriovoracales</taxon>
        <taxon>Halobacteriovoraceae</taxon>
        <taxon>Halobacteriovorax</taxon>
    </lineage>
</organism>